<dbReference type="InterPro" id="IPR011004">
    <property type="entry name" value="Trimer_LpxA-like_sf"/>
</dbReference>
<dbReference type="SUPFAM" id="SSF51161">
    <property type="entry name" value="Trimeric LpxA-like enzymes"/>
    <property type="match status" value="1"/>
</dbReference>
<reference evidence="1" key="1">
    <citation type="submission" date="2022-07" db="EMBL/GenBank/DDBJ databases">
        <title>First report of Bartonella spp. in marsupials in Brazil, with a description of Bartonella harrusi sp. nov. and new proposal for taxonomic reclassification of species of the genus Bartonella.</title>
        <authorList>
            <person name="Amaral R.B."/>
        </authorList>
    </citation>
    <scope>NUCLEOTIDE SEQUENCE</scope>
    <source>
        <strain evidence="1">117A</strain>
    </source>
</reference>
<dbReference type="RefSeq" id="WP_254770840.1">
    <property type="nucleotide sequence ID" value="NZ_CP101114.1"/>
</dbReference>
<gene>
    <name evidence="1" type="ORF">NMK50_03120</name>
</gene>
<evidence type="ECO:0008006" key="3">
    <source>
        <dbReference type="Google" id="ProtNLM"/>
    </source>
</evidence>
<sequence length="146" mass="16719">MEKKYELTDEEIEFDGYVTLYRIRALKDFGDVKAGDLGGFIEDEDNLSHENDCWIYNDAKACFFAKIFDSTKIFDNAQIAYNAKIYNNVKIYGGHIFGSTQIYGNVIIDNDSRIYGNTKIYDNSEACEQTMTDQNGDSSTEFDNPF</sequence>
<dbReference type="EMBL" id="CP101114">
    <property type="protein sequence ID" value="UTO28985.1"/>
    <property type="molecule type" value="Genomic_DNA"/>
</dbReference>
<protein>
    <recommendedName>
        <fullName evidence="3">Phage related protein</fullName>
    </recommendedName>
</protein>
<organism evidence="1 2">
    <name type="scientific">Bartonella harrusi</name>
    <dbReference type="NCBI Taxonomy" id="2961895"/>
    <lineage>
        <taxon>Bacteria</taxon>
        <taxon>Pseudomonadati</taxon>
        <taxon>Pseudomonadota</taxon>
        <taxon>Alphaproteobacteria</taxon>
        <taxon>Hyphomicrobiales</taxon>
        <taxon>Bartonellaceae</taxon>
        <taxon>Bartonella</taxon>
    </lineage>
</organism>
<keyword evidence="2" id="KW-1185">Reference proteome</keyword>
<evidence type="ECO:0000313" key="2">
    <source>
        <dbReference type="Proteomes" id="UP001059475"/>
    </source>
</evidence>
<evidence type="ECO:0000313" key="1">
    <source>
        <dbReference type="EMBL" id="UTO28985.1"/>
    </source>
</evidence>
<proteinExistence type="predicted"/>
<dbReference type="Proteomes" id="UP001059475">
    <property type="component" value="Chromosome"/>
</dbReference>
<name>A0ABY5EXU8_9HYPH</name>
<accession>A0ABY5EXU8</accession>
<dbReference type="Gene3D" id="2.160.10.10">
    <property type="entry name" value="Hexapeptide repeat proteins"/>
    <property type="match status" value="1"/>
</dbReference>